<geneLocation type="plasmid" evidence="2">
    <name>1P</name>
</geneLocation>
<dbReference type="PATRIC" id="fig|431306.5.peg.2737"/>
<dbReference type="Proteomes" id="UP000068250">
    <property type="component" value="Plasmid 1P"/>
</dbReference>
<evidence type="ECO:0000313" key="1">
    <source>
        <dbReference type="EMBL" id="CEF57329.1"/>
    </source>
</evidence>
<reference evidence="2" key="1">
    <citation type="submission" date="2014-09" db="EMBL/GenBank/DDBJ databases">
        <authorList>
            <person name="Illeghems K.G."/>
        </authorList>
    </citation>
    <scope>NUCLEOTIDE SEQUENCE [LARGE SCALE GENOMIC DNA]</scope>
    <source>
        <strain evidence="2">LMG 23848T</strain>
        <plasmid evidence="2">1P</plasmid>
    </source>
</reference>
<sequence>MAATFLSCGRGLCGLSVLLLYGEKSMVRQTLSNVTFVEFGPREMHRAQPLSRMKPARLLLREQAQLESDAGEGFLRASERAALRRRAARAGRVARTLLQDLAA</sequence>
<name>A0A0U5FCM0_9PROT</name>
<dbReference type="EMBL" id="LN609303">
    <property type="protein sequence ID" value="CEF57329.1"/>
    <property type="molecule type" value="Genomic_DNA"/>
</dbReference>
<protein>
    <submittedName>
        <fullName evidence="1">Uncharacterized protein</fullName>
    </submittedName>
</protein>
<gene>
    <name evidence="1" type="ORF">AGA_1P18</name>
</gene>
<organism evidence="1 2">
    <name type="scientific">Acetobacter ghanensis</name>
    <dbReference type="NCBI Taxonomy" id="431306"/>
    <lineage>
        <taxon>Bacteria</taxon>
        <taxon>Pseudomonadati</taxon>
        <taxon>Pseudomonadota</taxon>
        <taxon>Alphaproteobacteria</taxon>
        <taxon>Acetobacterales</taxon>
        <taxon>Acetobacteraceae</taxon>
        <taxon>Acetobacter</taxon>
    </lineage>
</organism>
<proteinExistence type="predicted"/>
<accession>A0A0U5FCM0</accession>
<evidence type="ECO:0000313" key="2">
    <source>
        <dbReference type="Proteomes" id="UP000068250"/>
    </source>
</evidence>
<dbReference type="AlphaFoldDB" id="A0A0U5FCM0"/>